<dbReference type="AlphaFoldDB" id="A0A239HN68"/>
<dbReference type="GO" id="GO:0042597">
    <property type="term" value="C:periplasmic space"/>
    <property type="evidence" value="ECO:0007669"/>
    <property type="project" value="InterPro"/>
</dbReference>
<feature type="domain" description="Alginate lyase" evidence="4">
    <location>
        <begin position="74"/>
        <end position="319"/>
    </location>
</feature>
<dbReference type="SUPFAM" id="SSF48230">
    <property type="entry name" value="Chondroitin AC/alginate lyase"/>
    <property type="match status" value="1"/>
</dbReference>
<dbReference type="Proteomes" id="UP000198356">
    <property type="component" value="Unassembled WGS sequence"/>
</dbReference>
<feature type="signal peptide" evidence="3">
    <location>
        <begin position="1"/>
        <end position="27"/>
    </location>
</feature>
<keyword evidence="2 5" id="KW-0456">Lyase</keyword>
<protein>
    <submittedName>
        <fullName evidence="5">Alginate lyase</fullName>
    </submittedName>
</protein>
<dbReference type="GO" id="GO:0016829">
    <property type="term" value="F:lyase activity"/>
    <property type="evidence" value="ECO:0007669"/>
    <property type="project" value="UniProtKB-KW"/>
</dbReference>
<keyword evidence="6" id="KW-1185">Reference proteome</keyword>
<organism evidence="5 6">
    <name type="scientific">Granulicella rosea</name>
    <dbReference type="NCBI Taxonomy" id="474952"/>
    <lineage>
        <taxon>Bacteria</taxon>
        <taxon>Pseudomonadati</taxon>
        <taxon>Acidobacteriota</taxon>
        <taxon>Terriglobia</taxon>
        <taxon>Terriglobales</taxon>
        <taxon>Acidobacteriaceae</taxon>
        <taxon>Granulicella</taxon>
    </lineage>
</organism>
<dbReference type="InterPro" id="IPR008397">
    <property type="entry name" value="Alginate_lyase_dom"/>
</dbReference>
<feature type="chain" id="PRO_5012263660" evidence="3">
    <location>
        <begin position="28"/>
        <end position="389"/>
    </location>
</feature>
<reference evidence="5 6" key="1">
    <citation type="submission" date="2017-06" db="EMBL/GenBank/DDBJ databases">
        <authorList>
            <person name="Kim H.J."/>
            <person name="Triplett B.A."/>
        </authorList>
    </citation>
    <scope>NUCLEOTIDE SEQUENCE [LARGE SCALE GENOMIC DNA]</scope>
    <source>
        <strain evidence="5 6">DSM 18704</strain>
    </source>
</reference>
<evidence type="ECO:0000313" key="5">
    <source>
        <dbReference type="EMBL" id="SNS82518.1"/>
    </source>
</evidence>
<dbReference type="Gene3D" id="1.50.10.100">
    <property type="entry name" value="Chondroitin AC/alginate lyase"/>
    <property type="match status" value="1"/>
</dbReference>
<dbReference type="InterPro" id="IPR008929">
    <property type="entry name" value="Chondroitin_lyas"/>
</dbReference>
<dbReference type="RefSeq" id="WP_089407943.1">
    <property type="nucleotide sequence ID" value="NZ_FZOU01000002.1"/>
</dbReference>
<sequence length="389" mass="42675">MRPSRRNFCRISASALLLGARGLRAQADLAAQGSARVDVAAFDHDRILAAANRALEHPPASLPALPVSPAGPHDFYSLAEPDGEQIASPHRDALLRLTLDVPALAAAAHLSQPAEAARYAQHAARLLEAWLVAPATRITPSFAFAQYLPPEKTGHQGGNPEGILEAVGLAEVAVAIPFLQLSPEQADPIKRWFAEYLEWLTTSRLALLARDKKDRHGSSWLLQTAAIARLTQNDAILADCRHRFKTVTIRAQIEATGVFPHELTTANPLRNSLTNLDLIAGVCVLLTTRFDSPWNYELQDGPGARAAVAKFYPYIESRNLWPYKADLDHFADLPGRRPALLFAARAYSRPEYAALWKKLDPNPSVPAILRSMPIHQPVLWTTQPTPLLD</sequence>
<gene>
    <name evidence="5" type="ORF">SAMN05421770_102464</name>
</gene>
<name>A0A239HN68_9BACT</name>
<dbReference type="Pfam" id="PF05426">
    <property type="entry name" value="Alginate_lyase"/>
    <property type="match status" value="1"/>
</dbReference>
<evidence type="ECO:0000313" key="6">
    <source>
        <dbReference type="Proteomes" id="UP000198356"/>
    </source>
</evidence>
<proteinExistence type="predicted"/>
<dbReference type="EMBL" id="FZOU01000002">
    <property type="protein sequence ID" value="SNS82518.1"/>
    <property type="molecule type" value="Genomic_DNA"/>
</dbReference>
<dbReference type="InterPro" id="IPR006311">
    <property type="entry name" value="TAT_signal"/>
</dbReference>
<evidence type="ECO:0000256" key="1">
    <source>
        <dbReference type="ARBA" id="ARBA00022729"/>
    </source>
</evidence>
<dbReference type="OrthoDB" id="105774at2"/>
<evidence type="ECO:0000256" key="3">
    <source>
        <dbReference type="SAM" id="SignalP"/>
    </source>
</evidence>
<evidence type="ECO:0000256" key="2">
    <source>
        <dbReference type="ARBA" id="ARBA00023239"/>
    </source>
</evidence>
<keyword evidence="1 3" id="KW-0732">Signal</keyword>
<evidence type="ECO:0000259" key="4">
    <source>
        <dbReference type="Pfam" id="PF05426"/>
    </source>
</evidence>
<dbReference type="PROSITE" id="PS51318">
    <property type="entry name" value="TAT"/>
    <property type="match status" value="1"/>
</dbReference>
<accession>A0A239HN68</accession>